<dbReference type="SMART" id="SM00422">
    <property type="entry name" value="HTH_MERR"/>
    <property type="match status" value="1"/>
</dbReference>
<dbReference type="PROSITE" id="PS00552">
    <property type="entry name" value="HTH_MERR_1"/>
    <property type="match status" value="1"/>
</dbReference>
<sequence>MQSHYFRIGDIASQTGLSQDTLRYYEKQGLIQAQSRSASNYRLYDEQTLRQIHFIQRAKSAGFSLADIRQLLQVNTEKDQRSCQEVKNFTRHKLDEIENRIAELESMRATLSTLWRSCDGGLHAATACNILKSLSADQPIEKG</sequence>
<evidence type="ECO:0000259" key="5">
    <source>
        <dbReference type="PROSITE" id="PS50937"/>
    </source>
</evidence>
<organism evidence="6 7">
    <name type="scientific">BD1-7 clade bacterium</name>
    <dbReference type="NCBI Taxonomy" id="2029982"/>
    <lineage>
        <taxon>Bacteria</taxon>
        <taxon>Pseudomonadati</taxon>
        <taxon>Pseudomonadota</taxon>
        <taxon>Gammaproteobacteria</taxon>
        <taxon>Cellvibrionales</taxon>
        <taxon>Spongiibacteraceae</taxon>
        <taxon>BD1-7 clade</taxon>
    </lineage>
</organism>
<evidence type="ECO:0000256" key="3">
    <source>
        <dbReference type="ARBA" id="ARBA00023163"/>
    </source>
</evidence>
<evidence type="ECO:0000256" key="4">
    <source>
        <dbReference type="SAM" id="Coils"/>
    </source>
</evidence>
<evidence type="ECO:0000256" key="2">
    <source>
        <dbReference type="ARBA" id="ARBA00023125"/>
    </source>
</evidence>
<dbReference type="CDD" id="cd04770">
    <property type="entry name" value="HTH_HMRTR"/>
    <property type="match status" value="1"/>
</dbReference>
<dbReference type="NCBIfam" id="NF007069">
    <property type="entry name" value="PRK09514.1"/>
    <property type="match status" value="1"/>
</dbReference>
<dbReference type="Proteomes" id="UP000434580">
    <property type="component" value="Unassembled WGS sequence"/>
</dbReference>
<dbReference type="Pfam" id="PF00376">
    <property type="entry name" value="MerR"/>
    <property type="match status" value="1"/>
</dbReference>
<dbReference type="PROSITE" id="PS50937">
    <property type="entry name" value="HTH_MERR_2"/>
    <property type="match status" value="1"/>
</dbReference>
<dbReference type="InterPro" id="IPR009061">
    <property type="entry name" value="DNA-bd_dom_put_sf"/>
</dbReference>
<dbReference type="PRINTS" id="PR00040">
    <property type="entry name" value="HTHMERR"/>
</dbReference>
<keyword evidence="1" id="KW-0805">Transcription regulation</keyword>
<evidence type="ECO:0000313" key="7">
    <source>
        <dbReference type="Proteomes" id="UP000434580"/>
    </source>
</evidence>
<gene>
    <name evidence="6" type="primary">zntR</name>
    <name evidence="6" type="ORF">DPBNPPHM_02164</name>
</gene>
<dbReference type="EMBL" id="CACSII010000019">
    <property type="protein sequence ID" value="CAA0117021.1"/>
    <property type="molecule type" value="Genomic_DNA"/>
</dbReference>
<accession>A0A5S9QEQ6</accession>
<dbReference type="GO" id="GO:0003700">
    <property type="term" value="F:DNA-binding transcription factor activity"/>
    <property type="evidence" value="ECO:0007669"/>
    <property type="project" value="InterPro"/>
</dbReference>
<protein>
    <submittedName>
        <fullName evidence="6">HTH-type transcriptional regulator ZntR</fullName>
    </submittedName>
</protein>
<proteinExistence type="predicted"/>
<dbReference type="AlphaFoldDB" id="A0A5S9QEQ6"/>
<dbReference type="PANTHER" id="PTHR30204">
    <property type="entry name" value="REDOX-CYCLING DRUG-SENSING TRANSCRIPTIONAL ACTIVATOR SOXR"/>
    <property type="match status" value="1"/>
</dbReference>
<reference evidence="6 7" key="1">
    <citation type="submission" date="2019-11" db="EMBL/GenBank/DDBJ databases">
        <authorList>
            <person name="Holert J."/>
        </authorList>
    </citation>
    <scope>NUCLEOTIDE SEQUENCE [LARGE SCALE GENOMIC DNA]</scope>
    <source>
        <strain evidence="6">BC5_2</strain>
    </source>
</reference>
<dbReference type="PANTHER" id="PTHR30204:SF94">
    <property type="entry name" value="HEAVY METAL-DEPENDENT TRANSCRIPTIONAL REGULATOR HI_0293-RELATED"/>
    <property type="match status" value="1"/>
</dbReference>
<feature type="coiled-coil region" evidence="4">
    <location>
        <begin position="87"/>
        <end position="114"/>
    </location>
</feature>
<feature type="domain" description="HTH merR-type" evidence="5">
    <location>
        <begin position="5"/>
        <end position="74"/>
    </location>
</feature>
<dbReference type="InterPro" id="IPR047057">
    <property type="entry name" value="MerR_fam"/>
</dbReference>
<evidence type="ECO:0000313" key="6">
    <source>
        <dbReference type="EMBL" id="CAA0117021.1"/>
    </source>
</evidence>
<evidence type="ECO:0000256" key="1">
    <source>
        <dbReference type="ARBA" id="ARBA00023015"/>
    </source>
</evidence>
<dbReference type="SUPFAM" id="SSF46955">
    <property type="entry name" value="Putative DNA-binding domain"/>
    <property type="match status" value="1"/>
</dbReference>
<dbReference type="OrthoDB" id="9808480at2"/>
<keyword evidence="2" id="KW-0238">DNA-binding</keyword>
<name>A0A5S9QEQ6_9GAMM</name>
<dbReference type="Gene3D" id="1.10.1660.10">
    <property type="match status" value="1"/>
</dbReference>
<keyword evidence="3" id="KW-0804">Transcription</keyword>
<dbReference type="GO" id="GO:0003677">
    <property type="term" value="F:DNA binding"/>
    <property type="evidence" value="ECO:0007669"/>
    <property type="project" value="UniProtKB-KW"/>
</dbReference>
<dbReference type="InterPro" id="IPR015358">
    <property type="entry name" value="Tscrpt_reg_MerR_DNA-bd"/>
</dbReference>
<keyword evidence="4" id="KW-0175">Coiled coil</keyword>
<dbReference type="Pfam" id="PF09278">
    <property type="entry name" value="MerR-DNA-bind"/>
    <property type="match status" value="1"/>
</dbReference>
<dbReference type="InterPro" id="IPR000551">
    <property type="entry name" value="MerR-type_HTH_dom"/>
</dbReference>